<evidence type="ECO:0000259" key="9">
    <source>
        <dbReference type="Pfam" id="PF00999"/>
    </source>
</evidence>
<evidence type="ECO:0000256" key="4">
    <source>
        <dbReference type="ARBA" id="ARBA00022692"/>
    </source>
</evidence>
<keyword evidence="6" id="KW-0406">Ion transport</keyword>
<reference evidence="10 11" key="1">
    <citation type="submission" date="2020-03" db="EMBL/GenBank/DDBJ databases">
        <title>Complete genome sequence of Monaibacterium sp. ALG8 with diverse plasmids.</title>
        <authorList>
            <person name="Sun C."/>
        </authorList>
    </citation>
    <scope>NUCLEOTIDE SEQUENCE [LARGE SCALE GENOMIC DNA]</scope>
    <source>
        <strain evidence="10 11">ALG8</strain>
    </source>
</reference>
<protein>
    <submittedName>
        <fullName evidence="10">Sodium:proton antiporter</fullName>
    </submittedName>
</protein>
<evidence type="ECO:0000256" key="1">
    <source>
        <dbReference type="ARBA" id="ARBA00004651"/>
    </source>
</evidence>
<dbReference type="RefSeq" id="WP_166188008.1">
    <property type="nucleotide sequence ID" value="NZ_CP049811.1"/>
</dbReference>
<feature type="transmembrane region" description="Helical" evidence="8">
    <location>
        <begin position="279"/>
        <end position="297"/>
    </location>
</feature>
<feature type="transmembrane region" description="Helical" evidence="8">
    <location>
        <begin position="185"/>
        <end position="206"/>
    </location>
</feature>
<evidence type="ECO:0000256" key="5">
    <source>
        <dbReference type="ARBA" id="ARBA00022989"/>
    </source>
</evidence>
<feature type="transmembrane region" description="Helical" evidence="8">
    <location>
        <begin position="6"/>
        <end position="21"/>
    </location>
</feature>
<dbReference type="EMBL" id="CP049811">
    <property type="protein sequence ID" value="QIK39628.1"/>
    <property type="molecule type" value="Genomic_DNA"/>
</dbReference>
<evidence type="ECO:0000256" key="8">
    <source>
        <dbReference type="SAM" id="Phobius"/>
    </source>
</evidence>
<keyword evidence="2" id="KW-0813">Transport</keyword>
<dbReference type="AlphaFoldDB" id="A0A6G7VIF8"/>
<dbReference type="GO" id="GO:1902600">
    <property type="term" value="P:proton transmembrane transport"/>
    <property type="evidence" value="ECO:0007669"/>
    <property type="project" value="InterPro"/>
</dbReference>
<evidence type="ECO:0000313" key="11">
    <source>
        <dbReference type="Proteomes" id="UP000500791"/>
    </source>
</evidence>
<organism evidence="10 11">
    <name type="scientific">Pontivivens nitratireducens</name>
    <dbReference type="NCBI Taxonomy" id="2758038"/>
    <lineage>
        <taxon>Bacteria</taxon>
        <taxon>Pseudomonadati</taxon>
        <taxon>Pseudomonadota</taxon>
        <taxon>Alphaproteobacteria</taxon>
        <taxon>Rhodobacterales</taxon>
        <taxon>Paracoccaceae</taxon>
        <taxon>Pontivivens</taxon>
    </lineage>
</organism>
<keyword evidence="11" id="KW-1185">Reference proteome</keyword>
<feature type="transmembrane region" description="Helical" evidence="8">
    <location>
        <begin position="57"/>
        <end position="80"/>
    </location>
</feature>
<proteinExistence type="predicted"/>
<dbReference type="GO" id="GO:0015297">
    <property type="term" value="F:antiporter activity"/>
    <property type="evidence" value="ECO:0007669"/>
    <property type="project" value="UniProtKB-KW"/>
</dbReference>
<feature type="transmembrane region" description="Helical" evidence="8">
    <location>
        <begin position="367"/>
        <end position="390"/>
    </location>
</feature>
<name>A0A6G7VIF8_9RHOB</name>
<dbReference type="Proteomes" id="UP000500791">
    <property type="component" value="Chromosome"/>
</dbReference>
<accession>A0A6G7VIF8</accession>
<gene>
    <name evidence="10" type="ORF">G8E03_01920</name>
</gene>
<evidence type="ECO:0000256" key="6">
    <source>
        <dbReference type="ARBA" id="ARBA00023065"/>
    </source>
</evidence>
<dbReference type="PANTHER" id="PTHR32507">
    <property type="entry name" value="NA(+)/H(+) ANTIPORTER 1"/>
    <property type="match status" value="1"/>
</dbReference>
<feature type="transmembrane region" description="Helical" evidence="8">
    <location>
        <begin position="336"/>
        <end position="355"/>
    </location>
</feature>
<feature type="domain" description="Cation/H+ exchanger transmembrane" evidence="9">
    <location>
        <begin position="12"/>
        <end position="388"/>
    </location>
</feature>
<keyword evidence="5 8" id="KW-1133">Transmembrane helix</keyword>
<dbReference type="Pfam" id="PF00999">
    <property type="entry name" value="Na_H_Exchanger"/>
    <property type="match status" value="1"/>
</dbReference>
<keyword evidence="4 8" id="KW-0812">Transmembrane</keyword>
<dbReference type="InterPro" id="IPR006153">
    <property type="entry name" value="Cation/H_exchanger_TM"/>
</dbReference>
<keyword evidence="7 8" id="KW-0472">Membrane</keyword>
<sequence>MTQETGLLIIGAIALLYAAFARRLTTSVLTGPMLFLILGWLLAEMNVFQLGGAEKALHILAEITLVIVLFSDASIIDIGALRRRHVWPQRTLLLGLPLAMLLGTLVGIVLLPDWPYWEVALVAAILAPTDAALGQAVVTNPAVPRRVRRALDVESGVNDGLTLPAVLLFGGLSVGELHQVQDQNWLLFTVWQIGFGICIGAALGWGGGRCLAWARNRGFSAAGYEGIALIALAGLCYLISDIAGGNGFLAAFAGGAGFGATQDSRDHQLREFMDSEGTILTLGTFLLIGLALVPRAVDAISTPVLCLIGASLFVVRPVAIWLSLIGTDASGPVRLFIGWFGPRGLATVLFALLIVDQIESLPHREVIVAIATLTALASALLHGATAAIAARRFGPRLDGAE</sequence>
<feature type="transmembrane region" description="Helical" evidence="8">
    <location>
        <begin position="218"/>
        <end position="240"/>
    </location>
</feature>
<feature type="transmembrane region" description="Helical" evidence="8">
    <location>
        <begin position="92"/>
        <end position="111"/>
    </location>
</feature>
<dbReference type="KEGG" id="mon:G8E03_01920"/>
<comment type="subcellular location">
    <subcellularLocation>
        <location evidence="1">Cell membrane</location>
        <topology evidence="1">Multi-pass membrane protein</topology>
    </subcellularLocation>
</comment>
<evidence type="ECO:0000313" key="10">
    <source>
        <dbReference type="EMBL" id="QIK39628.1"/>
    </source>
</evidence>
<evidence type="ECO:0000256" key="7">
    <source>
        <dbReference type="ARBA" id="ARBA00023136"/>
    </source>
</evidence>
<dbReference type="GO" id="GO:0005886">
    <property type="term" value="C:plasma membrane"/>
    <property type="evidence" value="ECO:0007669"/>
    <property type="project" value="UniProtKB-SubCell"/>
</dbReference>
<evidence type="ECO:0000256" key="2">
    <source>
        <dbReference type="ARBA" id="ARBA00022448"/>
    </source>
</evidence>
<keyword evidence="3" id="KW-0050">Antiport</keyword>
<evidence type="ECO:0000256" key="3">
    <source>
        <dbReference type="ARBA" id="ARBA00022449"/>
    </source>
</evidence>
<dbReference type="PANTHER" id="PTHR32507:SF8">
    <property type="entry name" value="CNH1P"/>
    <property type="match status" value="1"/>
</dbReference>
<feature type="transmembrane region" description="Helical" evidence="8">
    <location>
        <begin position="304"/>
        <end position="324"/>
    </location>
</feature>